<accession>A0ACB6Z295</accession>
<proteinExistence type="predicted"/>
<sequence length="192" mass="21975">MWNLLFLAVPFCLYLFLRPRPIDPRPMDPRQTNPRPTDPHPADDYKRFLIGPRPYALVTEATGDMGKILVKELYDTGLNLIIHGRNEEEILSVIDELKKTSSPDRDVRYFVMDARTFEMDVWAILRKFEGLNVTVLAKCAGMGYNLVPTMGEDAGLVSGLEALHGTVPVGRLFYSRTHRKFFESFHYIRAAL</sequence>
<name>A0ACB6Z295_THEGA</name>
<evidence type="ECO:0000313" key="1">
    <source>
        <dbReference type="EMBL" id="KAF9643692.1"/>
    </source>
</evidence>
<dbReference type="EMBL" id="MU118194">
    <property type="protein sequence ID" value="KAF9643692.1"/>
    <property type="molecule type" value="Genomic_DNA"/>
</dbReference>
<keyword evidence="2" id="KW-1185">Reference proteome</keyword>
<comment type="caution">
    <text evidence="1">The sequence shown here is derived from an EMBL/GenBank/DDBJ whole genome shotgun (WGS) entry which is preliminary data.</text>
</comment>
<protein>
    <submittedName>
        <fullName evidence="1">Uncharacterized protein</fullName>
    </submittedName>
</protein>
<organism evidence="1 2">
    <name type="scientific">Thelephora ganbajun</name>
    <name type="common">Ganba fungus</name>
    <dbReference type="NCBI Taxonomy" id="370292"/>
    <lineage>
        <taxon>Eukaryota</taxon>
        <taxon>Fungi</taxon>
        <taxon>Dikarya</taxon>
        <taxon>Basidiomycota</taxon>
        <taxon>Agaricomycotina</taxon>
        <taxon>Agaricomycetes</taxon>
        <taxon>Thelephorales</taxon>
        <taxon>Thelephoraceae</taxon>
        <taxon>Thelephora</taxon>
    </lineage>
</organism>
<dbReference type="Proteomes" id="UP000886501">
    <property type="component" value="Unassembled WGS sequence"/>
</dbReference>
<reference evidence="1" key="2">
    <citation type="journal article" date="2020" name="Nat. Commun.">
        <title>Large-scale genome sequencing of mycorrhizal fungi provides insights into the early evolution of symbiotic traits.</title>
        <authorList>
            <person name="Miyauchi S."/>
            <person name="Kiss E."/>
            <person name="Kuo A."/>
            <person name="Drula E."/>
            <person name="Kohler A."/>
            <person name="Sanchez-Garcia M."/>
            <person name="Morin E."/>
            <person name="Andreopoulos B."/>
            <person name="Barry K.W."/>
            <person name="Bonito G."/>
            <person name="Buee M."/>
            <person name="Carver A."/>
            <person name="Chen C."/>
            <person name="Cichocki N."/>
            <person name="Clum A."/>
            <person name="Culley D."/>
            <person name="Crous P.W."/>
            <person name="Fauchery L."/>
            <person name="Girlanda M."/>
            <person name="Hayes R.D."/>
            <person name="Keri Z."/>
            <person name="LaButti K."/>
            <person name="Lipzen A."/>
            <person name="Lombard V."/>
            <person name="Magnuson J."/>
            <person name="Maillard F."/>
            <person name="Murat C."/>
            <person name="Nolan M."/>
            <person name="Ohm R.A."/>
            <person name="Pangilinan J."/>
            <person name="Pereira M.F."/>
            <person name="Perotto S."/>
            <person name="Peter M."/>
            <person name="Pfister S."/>
            <person name="Riley R."/>
            <person name="Sitrit Y."/>
            <person name="Stielow J.B."/>
            <person name="Szollosi G."/>
            <person name="Zifcakova L."/>
            <person name="Stursova M."/>
            <person name="Spatafora J.W."/>
            <person name="Tedersoo L."/>
            <person name="Vaario L.M."/>
            <person name="Yamada A."/>
            <person name="Yan M."/>
            <person name="Wang P."/>
            <person name="Xu J."/>
            <person name="Bruns T."/>
            <person name="Baldrian P."/>
            <person name="Vilgalys R."/>
            <person name="Dunand C."/>
            <person name="Henrissat B."/>
            <person name="Grigoriev I.V."/>
            <person name="Hibbett D."/>
            <person name="Nagy L.G."/>
            <person name="Martin F.M."/>
        </authorList>
    </citation>
    <scope>NUCLEOTIDE SEQUENCE</scope>
    <source>
        <strain evidence="1">P2</strain>
    </source>
</reference>
<gene>
    <name evidence="1" type="ORF">BDM02DRAFT_1364337</name>
</gene>
<evidence type="ECO:0000313" key="2">
    <source>
        <dbReference type="Proteomes" id="UP000886501"/>
    </source>
</evidence>
<reference evidence="1" key="1">
    <citation type="submission" date="2019-10" db="EMBL/GenBank/DDBJ databases">
        <authorList>
            <consortium name="DOE Joint Genome Institute"/>
            <person name="Kuo A."/>
            <person name="Miyauchi S."/>
            <person name="Kiss E."/>
            <person name="Drula E."/>
            <person name="Kohler A."/>
            <person name="Sanchez-Garcia M."/>
            <person name="Andreopoulos B."/>
            <person name="Barry K.W."/>
            <person name="Bonito G."/>
            <person name="Buee M."/>
            <person name="Carver A."/>
            <person name="Chen C."/>
            <person name="Cichocki N."/>
            <person name="Clum A."/>
            <person name="Culley D."/>
            <person name="Crous P.W."/>
            <person name="Fauchery L."/>
            <person name="Girlanda M."/>
            <person name="Hayes R."/>
            <person name="Keri Z."/>
            <person name="Labutti K."/>
            <person name="Lipzen A."/>
            <person name="Lombard V."/>
            <person name="Magnuson J."/>
            <person name="Maillard F."/>
            <person name="Morin E."/>
            <person name="Murat C."/>
            <person name="Nolan M."/>
            <person name="Ohm R."/>
            <person name="Pangilinan J."/>
            <person name="Pereira M."/>
            <person name="Perotto S."/>
            <person name="Peter M."/>
            <person name="Riley R."/>
            <person name="Sitrit Y."/>
            <person name="Stielow B."/>
            <person name="Szollosi G."/>
            <person name="Zifcakova L."/>
            <person name="Stursova M."/>
            <person name="Spatafora J.W."/>
            <person name="Tedersoo L."/>
            <person name="Vaario L.-M."/>
            <person name="Yamada A."/>
            <person name="Yan M."/>
            <person name="Wang P."/>
            <person name="Xu J."/>
            <person name="Bruns T."/>
            <person name="Baldrian P."/>
            <person name="Vilgalys R."/>
            <person name="Henrissat B."/>
            <person name="Grigoriev I.V."/>
            <person name="Hibbett D."/>
            <person name="Nagy L.G."/>
            <person name="Martin F.M."/>
        </authorList>
    </citation>
    <scope>NUCLEOTIDE SEQUENCE</scope>
    <source>
        <strain evidence="1">P2</strain>
    </source>
</reference>